<evidence type="ECO:0000259" key="5">
    <source>
        <dbReference type="PROSITE" id="PS50931"/>
    </source>
</evidence>
<dbReference type="AlphaFoldDB" id="A0A1Y6BD40"/>
<dbReference type="InterPro" id="IPR036388">
    <property type="entry name" value="WH-like_DNA-bd_sf"/>
</dbReference>
<organism evidence="6 7">
    <name type="scientific">Tistlia consotensis USBA 355</name>
    <dbReference type="NCBI Taxonomy" id="560819"/>
    <lineage>
        <taxon>Bacteria</taxon>
        <taxon>Pseudomonadati</taxon>
        <taxon>Pseudomonadota</taxon>
        <taxon>Alphaproteobacteria</taxon>
        <taxon>Rhodospirillales</taxon>
        <taxon>Rhodovibrionaceae</taxon>
        <taxon>Tistlia</taxon>
    </lineage>
</organism>
<dbReference type="Pfam" id="PF03466">
    <property type="entry name" value="LysR_substrate"/>
    <property type="match status" value="1"/>
</dbReference>
<evidence type="ECO:0000256" key="2">
    <source>
        <dbReference type="ARBA" id="ARBA00023015"/>
    </source>
</evidence>
<dbReference type="EMBL" id="FWZX01000002">
    <property type="protein sequence ID" value="SME98346.1"/>
    <property type="molecule type" value="Genomic_DNA"/>
</dbReference>
<accession>A0A1Y6BD40</accession>
<dbReference type="PRINTS" id="PR00039">
    <property type="entry name" value="HTHLYSR"/>
</dbReference>
<dbReference type="InterPro" id="IPR005119">
    <property type="entry name" value="LysR_subst-bd"/>
</dbReference>
<dbReference type="Gene3D" id="1.10.10.10">
    <property type="entry name" value="Winged helix-like DNA-binding domain superfamily/Winged helix DNA-binding domain"/>
    <property type="match status" value="1"/>
</dbReference>
<evidence type="ECO:0000256" key="1">
    <source>
        <dbReference type="ARBA" id="ARBA00009437"/>
    </source>
</evidence>
<dbReference type="InterPro" id="IPR000847">
    <property type="entry name" value="LysR_HTH_N"/>
</dbReference>
<proteinExistence type="inferred from homology"/>
<dbReference type="PANTHER" id="PTHR30126">
    <property type="entry name" value="HTH-TYPE TRANSCRIPTIONAL REGULATOR"/>
    <property type="match status" value="1"/>
</dbReference>
<dbReference type="STRING" id="560819.SAMN05428998_102163"/>
<dbReference type="Proteomes" id="UP000192917">
    <property type="component" value="Unassembled WGS sequence"/>
</dbReference>
<sequence>MLSSQELAAFLAVADCGSFSAAAGKLGRVQSNVTARIRSLEQRLGAVLFDRGRQGASLTPAGETLLKRARLAADLLAEGEQAVRDQAAGRTLLRLGSMESTAGARLPAVLLRARERRPDLQLQLSTGTTDELIRDVLERRLDAAFVAGGTDLEALQAQPVFEERLVLVEPTGRPAARPLLAFRQGCTYRSVAERWLRASGRAPVEIMEFGTIDGILGCAAVGLGIAVLPEAVVRISLHAPQLTVSPLPEPYGSSVTMLVSRRDDGGRRPLVELLLEAASS</sequence>
<dbReference type="RefSeq" id="WP_159460104.1">
    <property type="nucleotide sequence ID" value="NZ_FWZX01000002.1"/>
</dbReference>
<dbReference type="Pfam" id="PF00126">
    <property type="entry name" value="HTH_1"/>
    <property type="match status" value="1"/>
</dbReference>
<keyword evidence="2" id="KW-0805">Transcription regulation</keyword>
<dbReference type="GO" id="GO:0003700">
    <property type="term" value="F:DNA-binding transcription factor activity"/>
    <property type="evidence" value="ECO:0007669"/>
    <property type="project" value="InterPro"/>
</dbReference>
<keyword evidence="3 6" id="KW-0238">DNA-binding</keyword>
<dbReference type="GO" id="GO:0000976">
    <property type="term" value="F:transcription cis-regulatory region binding"/>
    <property type="evidence" value="ECO:0007669"/>
    <property type="project" value="TreeGrafter"/>
</dbReference>
<gene>
    <name evidence="6" type="ORF">SAMN05428998_102163</name>
</gene>
<dbReference type="PROSITE" id="PS50931">
    <property type="entry name" value="HTH_LYSR"/>
    <property type="match status" value="1"/>
</dbReference>
<comment type="similarity">
    <text evidence="1">Belongs to the LysR transcriptional regulatory family.</text>
</comment>
<keyword evidence="4" id="KW-0804">Transcription</keyword>
<reference evidence="6 7" key="1">
    <citation type="submission" date="2017-04" db="EMBL/GenBank/DDBJ databases">
        <authorList>
            <person name="Afonso C.L."/>
            <person name="Miller P.J."/>
            <person name="Scott M.A."/>
            <person name="Spackman E."/>
            <person name="Goraichik I."/>
            <person name="Dimitrov K.M."/>
            <person name="Suarez D.L."/>
            <person name="Swayne D.E."/>
        </authorList>
    </citation>
    <scope>NUCLEOTIDE SEQUENCE [LARGE SCALE GENOMIC DNA]</scope>
    <source>
        <strain evidence="6 7">USBA 355</strain>
    </source>
</reference>
<protein>
    <submittedName>
        <fullName evidence="6">DNA-binding transcriptional regulator, LysR family</fullName>
    </submittedName>
</protein>
<dbReference type="Gene3D" id="3.40.190.290">
    <property type="match status" value="1"/>
</dbReference>
<evidence type="ECO:0000256" key="4">
    <source>
        <dbReference type="ARBA" id="ARBA00023163"/>
    </source>
</evidence>
<evidence type="ECO:0000313" key="6">
    <source>
        <dbReference type="EMBL" id="SME98346.1"/>
    </source>
</evidence>
<dbReference type="InterPro" id="IPR036390">
    <property type="entry name" value="WH_DNA-bd_sf"/>
</dbReference>
<dbReference type="SUPFAM" id="SSF46785">
    <property type="entry name" value="Winged helix' DNA-binding domain"/>
    <property type="match status" value="1"/>
</dbReference>
<dbReference type="PANTHER" id="PTHR30126:SF40">
    <property type="entry name" value="HTH-TYPE TRANSCRIPTIONAL REGULATOR GLTR"/>
    <property type="match status" value="1"/>
</dbReference>
<evidence type="ECO:0000256" key="3">
    <source>
        <dbReference type="ARBA" id="ARBA00023125"/>
    </source>
</evidence>
<name>A0A1Y6BD40_9PROT</name>
<evidence type="ECO:0000313" key="7">
    <source>
        <dbReference type="Proteomes" id="UP000192917"/>
    </source>
</evidence>
<feature type="domain" description="HTH lysR-type" evidence="5">
    <location>
        <begin position="1"/>
        <end position="59"/>
    </location>
</feature>
<keyword evidence="7" id="KW-1185">Reference proteome</keyword>
<dbReference type="SUPFAM" id="SSF53850">
    <property type="entry name" value="Periplasmic binding protein-like II"/>
    <property type="match status" value="1"/>
</dbReference>